<dbReference type="PANTHER" id="PTHR14218:SF15">
    <property type="entry name" value="TRIPEPTIDYL-PEPTIDASE 1"/>
    <property type="match status" value="1"/>
</dbReference>
<dbReference type="PROSITE" id="PS00138">
    <property type="entry name" value="SUBTILASE_SER"/>
    <property type="match status" value="1"/>
</dbReference>
<evidence type="ECO:0000259" key="5">
    <source>
        <dbReference type="PROSITE" id="PS51695"/>
    </source>
</evidence>
<reference evidence="6 7" key="1">
    <citation type="journal article" date="2019" name="Int. J. Syst. Evol. Microbiol.">
        <title>The Global Catalogue of Microorganisms (GCM) 10K type strain sequencing project: providing services to taxonomists for standard genome sequencing and annotation.</title>
        <authorList>
            <consortium name="The Broad Institute Genomics Platform"/>
            <consortium name="The Broad Institute Genome Sequencing Center for Infectious Disease"/>
            <person name="Wu L."/>
            <person name="Ma J."/>
        </authorList>
    </citation>
    <scope>NUCLEOTIDE SEQUENCE [LARGE SCALE GENOMIC DNA]</scope>
    <source>
        <strain evidence="6 7">JCM 15572</strain>
    </source>
</reference>
<feature type="signal peptide" evidence="4">
    <location>
        <begin position="1"/>
        <end position="27"/>
    </location>
</feature>
<comment type="caution">
    <text evidence="6">The sequence shown here is derived from an EMBL/GenBank/DDBJ whole genome shotgun (WGS) entry which is preliminary data.</text>
</comment>
<evidence type="ECO:0000313" key="6">
    <source>
        <dbReference type="EMBL" id="GAA1548603.1"/>
    </source>
</evidence>
<evidence type="ECO:0000313" key="7">
    <source>
        <dbReference type="Proteomes" id="UP001501705"/>
    </source>
</evidence>
<accession>A0ABN2BXD4</accession>
<proteinExistence type="predicted"/>
<dbReference type="InterPro" id="IPR050819">
    <property type="entry name" value="Tripeptidyl-peptidase_I"/>
</dbReference>
<name>A0ABN2BXD4_9ACTN</name>
<keyword evidence="7" id="KW-1185">Reference proteome</keyword>
<evidence type="ECO:0000256" key="4">
    <source>
        <dbReference type="SAM" id="SignalP"/>
    </source>
</evidence>
<keyword evidence="3" id="KW-0720">Serine protease</keyword>
<dbReference type="SUPFAM" id="SSF52743">
    <property type="entry name" value="Subtilisin-like"/>
    <property type="match status" value="1"/>
</dbReference>
<feature type="domain" description="Peptidase S53" evidence="5">
    <location>
        <begin position="75"/>
        <end position="398"/>
    </location>
</feature>
<feature type="chain" id="PRO_5046772164" evidence="4">
    <location>
        <begin position="28"/>
        <end position="398"/>
    </location>
</feature>
<evidence type="ECO:0000256" key="2">
    <source>
        <dbReference type="ARBA" id="ARBA00022801"/>
    </source>
</evidence>
<keyword evidence="1" id="KW-0645">Protease</keyword>
<dbReference type="EMBL" id="BAAAPH010000001">
    <property type="protein sequence ID" value="GAA1548603.1"/>
    <property type="molecule type" value="Genomic_DNA"/>
</dbReference>
<dbReference type="PROSITE" id="PS51695">
    <property type="entry name" value="SEDOLISIN"/>
    <property type="match status" value="1"/>
</dbReference>
<keyword evidence="2" id="KW-0378">Hydrolase</keyword>
<dbReference type="Proteomes" id="UP001501705">
    <property type="component" value="Unassembled WGS sequence"/>
</dbReference>
<dbReference type="InterPro" id="IPR036852">
    <property type="entry name" value="Peptidase_S8/S53_dom_sf"/>
</dbReference>
<gene>
    <name evidence="6" type="ORF">GCM10009804_01170</name>
</gene>
<evidence type="ECO:0000256" key="3">
    <source>
        <dbReference type="ARBA" id="ARBA00022825"/>
    </source>
</evidence>
<organism evidence="6 7">
    <name type="scientific">Kribbella hippodromi</name>
    <dbReference type="NCBI Taxonomy" id="434347"/>
    <lineage>
        <taxon>Bacteria</taxon>
        <taxon>Bacillati</taxon>
        <taxon>Actinomycetota</taxon>
        <taxon>Actinomycetes</taxon>
        <taxon>Propionibacteriales</taxon>
        <taxon>Kribbellaceae</taxon>
        <taxon>Kribbella</taxon>
    </lineage>
</organism>
<dbReference type="InterPro" id="IPR030400">
    <property type="entry name" value="Sedolisin_dom"/>
</dbReference>
<evidence type="ECO:0000256" key="1">
    <source>
        <dbReference type="ARBA" id="ARBA00022670"/>
    </source>
</evidence>
<dbReference type="Gene3D" id="3.40.50.200">
    <property type="entry name" value="Peptidase S8/S53 domain"/>
    <property type="match status" value="1"/>
</dbReference>
<sequence length="398" mass="39335">MRQRILVSALGVGALAVAGLTVQGAVAAPAPYTAGKHAAKVCSVVRSAHTAVCNAIKLVDANGVAPASAAPPSTGLTPTGLRDAYKLNGLSAGGRTVAIVDAYGYPNLERDLGVYRSQFGLSACTTANGCLRVIDQNGGTALPKFNAGWAGEQALDVDAVSAAAPDAKIIMVQAKSASFADLGAAVVTASKQAGVVAISNSYGGSDAADSTYGSYYNHPGIAVTASTGDNGYQGGSYPASSSYTTAVGGTSLVAASNARGWSESVWSGAGSGCSTYNTALSAAASFDTGCSKRAMADVSAAADPAKGGMAIYYPTSKTASTWAQFGGTSEAAPIIAAVYALSGNTAGYANALPYAHPGSLFDVTSGSNGSCPTTQWCNARAGWDGPTGLGTPNGAGAF</sequence>
<dbReference type="PANTHER" id="PTHR14218">
    <property type="entry name" value="PROTEASE S8 TRIPEPTIDYL PEPTIDASE I CLN2"/>
    <property type="match status" value="1"/>
</dbReference>
<keyword evidence="4" id="KW-0732">Signal</keyword>
<protein>
    <submittedName>
        <fullName evidence="6">Peptidase S8</fullName>
    </submittedName>
</protein>
<dbReference type="InterPro" id="IPR023828">
    <property type="entry name" value="Peptidase_S8_Ser-AS"/>
</dbReference>
<dbReference type="RefSeq" id="WP_344231280.1">
    <property type="nucleotide sequence ID" value="NZ_BAAAPH010000001.1"/>
</dbReference>